<reference evidence="10 11" key="1">
    <citation type="submission" date="2016-05" db="EMBL/GenBank/DDBJ databases">
        <authorList>
            <consortium name="Pathogen Informatics"/>
        </authorList>
    </citation>
    <scope>NUCLEOTIDE SEQUENCE [LARGE SCALE GENOMIC DNA]</scope>
    <source>
        <strain evidence="10 11">2880STDY5682802</strain>
    </source>
</reference>
<keyword evidence="4" id="KW-0813">Transport</keyword>
<reference evidence="8" key="2">
    <citation type="journal article" date="2018" name="Genome Biol.">
        <title>SKESA: strategic k-mer extension for scrupulous assemblies.</title>
        <authorList>
            <person name="Souvorov A."/>
            <person name="Agarwala R."/>
            <person name="Lipman D.J."/>
        </authorList>
    </citation>
    <scope>NUCLEOTIDE SEQUENCE</scope>
    <source>
        <strain evidence="8">MISC063</strain>
    </source>
</reference>
<dbReference type="GO" id="GO:0005886">
    <property type="term" value="C:plasma membrane"/>
    <property type="evidence" value="ECO:0007669"/>
    <property type="project" value="UniProtKB-SubCell"/>
</dbReference>
<feature type="transmembrane region" description="Helical" evidence="7">
    <location>
        <begin position="138"/>
        <end position="158"/>
    </location>
</feature>
<feature type="transmembrane region" description="Helical" evidence="7">
    <location>
        <begin position="178"/>
        <end position="197"/>
    </location>
</feature>
<keyword evidence="4" id="KW-0029">Amino-acid transport</keyword>
<dbReference type="Proteomes" id="UP000078124">
    <property type="component" value="Unassembled WGS sequence"/>
</dbReference>
<sequence length="200" mass="22023">MILIFTMFIFSLTLSLSPGPVNMIIISSGAAHGFRKTFPFVSGATIGFTLLLIFVCFGLSATIAQHPLFFKYLNVAGAVFIMYLGYKIASSRPDLSLQQADTPGFIQGFLMQWFNPKAWTACASGAALFSNPSTNTTVSVFIMIYFVVCYLSLASWAVIGDRVSMLLRSRQRIRTFNLLMGSLLIVTAGYLLCMPLLRHS</sequence>
<feature type="transmembrane region" description="Helical" evidence="7">
    <location>
        <begin position="39"/>
        <end position="61"/>
    </location>
</feature>
<evidence type="ECO:0000313" key="12">
    <source>
        <dbReference type="Proteomes" id="UP000288843"/>
    </source>
</evidence>
<evidence type="ECO:0000256" key="6">
    <source>
        <dbReference type="ARBA" id="ARBA00023136"/>
    </source>
</evidence>
<comment type="subcellular location">
    <subcellularLocation>
        <location evidence="1">Cell membrane</location>
        <topology evidence="1">Multi-pass membrane protein</topology>
    </subcellularLocation>
</comment>
<dbReference type="PANTHER" id="PTHR30086:SF20">
    <property type="entry name" value="ARGININE EXPORTER PROTEIN ARGO-RELATED"/>
    <property type="match status" value="1"/>
</dbReference>
<reference evidence="8" key="4">
    <citation type="submission" date="2020-11" db="EMBL/GenBank/DDBJ databases">
        <authorList>
            <consortium name="NCBI Pathogen Detection Project"/>
        </authorList>
    </citation>
    <scope>NUCLEOTIDE SEQUENCE</scope>
    <source>
        <strain evidence="8">MISC063</strain>
    </source>
</reference>
<dbReference type="EMBL" id="DACSEA010000007">
    <property type="protein sequence ID" value="HAT1606001.1"/>
    <property type="molecule type" value="Genomic_DNA"/>
</dbReference>
<dbReference type="Pfam" id="PF01810">
    <property type="entry name" value="LysE"/>
    <property type="match status" value="1"/>
</dbReference>
<dbReference type="InterPro" id="IPR001123">
    <property type="entry name" value="LeuE-type"/>
</dbReference>
<dbReference type="PANTHER" id="PTHR30086">
    <property type="entry name" value="ARGININE EXPORTER PROTEIN ARGO"/>
    <property type="match status" value="1"/>
</dbReference>
<name>A0A443VIR4_RAOPL</name>
<dbReference type="RefSeq" id="WP_032696141.1">
    <property type="nucleotide sequence ID" value="NZ_ABZSJN020000133.1"/>
</dbReference>
<evidence type="ECO:0000313" key="9">
    <source>
        <dbReference type="EMBL" id="RWT19713.1"/>
    </source>
</evidence>
<keyword evidence="6 7" id="KW-0472">Membrane</keyword>
<comment type="caution">
    <text evidence="9">The sequence shown here is derived from an EMBL/GenBank/DDBJ whole genome shotgun (WGS) entry which is preliminary data.</text>
</comment>
<dbReference type="AlphaFoldDB" id="A0A443VIR4"/>
<evidence type="ECO:0000313" key="11">
    <source>
        <dbReference type="Proteomes" id="UP000078124"/>
    </source>
</evidence>
<dbReference type="GO" id="GO:0033228">
    <property type="term" value="P:cysteine export across plasma membrane"/>
    <property type="evidence" value="ECO:0007669"/>
    <property type="project" value="TreeGrafter"/>
</dbReference>
<evidence type="ECO:0000256" key="3">
    <source>
        <dbReference type="ARBA" id="ARBA00022692"/>
    </source>
</evidence>
<dbReference type="EMBL" id="FLAC01000021">
    <property type="protein sequence ID" value="SAQ05287.1"/>
    <property type="molecule type" value="Genomic_DNA"/>
</dbReference>
<evidence type="ECO:0000256" key="5">
    <source>
        <dbReference type="ARBA" id="ARBA00022989"/>
    </source>
</evidence>
<evidence type="ECO:0000256" key="7">
    <source>
        <dbReference type="SAM" id="Phobius"/>
    </source>
</evidence>
<keyword evidence="5 7" id="KW-1133">Transmembrane helix</keyword>
<keyword evidence="3 7" id="KW-0812">Transmembrane</keyword>
<evidence type="ECO:0000256" key="1">
    <source>
        <dbReference type="ARBA" id="ARBA00004651"/>
    </source>
</evidence>
<feature type="transmembrane region" description="Helical" evidence="7">
    <location>
        <begin position="68"/>
        <end position="86"/>
    </location>
</feature>
<dbReference type="Proteomes" id="UP000288843">
    <property type="component" value="Unassembled WGS sequence"/>
</dbReference>
<organism evidence="9 12">
    <name type="scientific">Raoultella planticola</name>
    <name type="common">Klebsiella planticola</name>
    <dbReference type="NCBI Taxonomy" id="575"/>
    <lineage>
        <taxon>Bacteria</taxon>
        <taxon>Pseudomonadati</taxon>
        <taxon>Pseudomonadota</taxon>
        <taxon>Gammaproteobacteria</taxon>
        <taxon>Enterobacterales</taxon>
        <taxon>Enterobacteriaceae</taxon>
        <taxon>Klebsiella/Raoultella group</taxon>
        <taxon>Raoultella</taxon>
    </lineage>
</organism>
<proteinExistence type="predicted"/>
<evidence type="ECO:0000313" key="8">
    <source>
        <dbReference type="EMBL" id="HAT1606001.1"/>
    </source>
</evidence>
<accession>A0A443VIR4</accession>
<dbReference type="Proteomes" id="UP000864422">
    <property type="component" value="Unassembled WGS sequence"/>
</dbReference>
<dbReference type="EMBL" id="QKOX01000024">
    <property type="protein sequence ID" value="RWT19713.1"/>
    <property type="molecule type" value="Genomic_DNA"/>
</dbReference>
<gene>
    <name evidence="10" type="primary">eamB_2</name>
    <name evidence="9" type="ORF">DN603_20710</name>
    <name evidence="8" type="ORF">I8Y23_002313</name>
    <name evidence="10" type="ORF">SAMEA2273876_04448</name>
</gene>
<keyword evidence="2" id="KW-1003">Cell membrane</keyword>
<dbReference type="GO" id="GO:0015171">
    <property type="term" value="F:amino acid transmembrane transporter activity"/>
    <property type="evidence" value="ECO:0007669"/>
    <property type="project" value="TreeGrafter"/>
</dbReference>
<reference evidence="9 12" key="3">
    <citation type="submission" date="2018-06" db="EMBL/GenBank/DDBJ databases">
        <title>Carbapenemase-producing Enterobacteriaceae present in wastewater treatment plant effluent and nearby surface waters in the US.</title>
        <authorList>
            <person name="Mathys D.A."/>
            <person name="Mollenkopf D.F."/>
            <person name="Feicht S.M."/>
            <person name="Adams R.J."/>
            <person name="Albers A.L."/>
            <person name="Stuever D.M."/>
            <person name="Daniels J.B."/>
            <person name="Wittum T.E."/>
        </authorList>
    </citation>
    <scope>NUCLEOTIDE SEQUENCE [LARGE SCALE GENOMIC DNA]</scope>
    <source>
        <strain evidence="9 12">GEO_47_Down_B</strain>
    </source>
</reference>
<protein>
    <submittedName>
        <fullName evidence="9">LysE family translocator</fullName>
    </submittedName>
    <submittedName>
        <fullName evidence="10">Translocator protein, LysE family</fullName>
    </submittedName>
</protein>
<dbReference type="GeneID" id="57430638"/>
<evidence type="ECO:0000256" key="4">
    <source>
        <dbReference type="ARBA" id="ARBA00022970"/>
    </source>
</evidence>
<evidence type="ECO:0000256" key="2">
    <source>
        <dbReference type="ARBA" id="ARBA00022475"/>
    </source>
</evidence>
<evidence type="ECO:0000313" key="10">
    <source>
        <dbReference type="EMBL" id="SAQ05287.1"/>
    </source>
</evidence>